<dbReference type="AlphaFoldDB" id="A0AAV6FRE9"/>
<protein>
    <submittedName>
        <fullName evidence="3">Uncharacterized protein</fullName>
    </submittedName>
</protein>
<reference evidence="3" key="1">
    <citation type="submission" date="2020-10" db="EMBL/GenBank/DDBJ databases">
        <title>Chromosome-scale genome assembly of the Allis shad, Alosa alosa.</title>
        <authorList>
            <person name="Margot Z."/>
            <person name="Christophe K."/>
            <person name="Cabau C."/>
            <person name="Louis A."/>
            <person name="Berthelot C."/>
            <person name="Parey E."/>
            <person name="Roest Crollius H."/>
            <person name="Montfort J."/>
            <person name="Robinson-Rechavi M."/>
            <person name="Bucao C."/>
            <person name="Bouchez O."/>
            <person name="Gislard M."/>
            <person name="Lluch J."/>
            <person name="Milhes M."/>
            <person name="Lampietro C."/>
            <person name="Lopez Roques C."/>
            <person name="Donnadieu C."/>
            <person name="Braasch I."/>
            <person name="Desvignes T."/>
            <person name="Postlethwait J."/>
            <person name="Bobe J."/>
            <person name="Guiguen Y."/>
        </authorList>
    </citation>
    <scope>NUCLEOTIDE SEQUENCE</scope>
    <source>
        <strain evidence="3">M-15738</strain>
        <tissue evidence="3">Blood</tissue>
    </source>
</reference>
<dbReference type="Proteomes" id="UP000823561">
    <property type="component" value="Chromosome 19"/>
</dbReference>
<evidence type="ECO:0000313" key="3">
    <source>
        <dbReference type="EMBL" id="KAG5265290.1"/>
    </source>
</evidence>
<evidence type="ECO:0000256" key="2">
    <source>
        <dbReference type="SAM" id="SignalP"/>
    </source>
</evidence>
<sequence length="137" mass="14643">MCVCMCVCVCLCACVCVCLYVCVSVCVSVCVCLRVYVSVCVCLSVCMCVCVCVCVCVCMCNQPHVLLHDSMAVLAGYRGENTPTLCDCPALLGHGAKCSQVCTYSSETLEGRQEQRSLLVALAFAFSQVHPLTAMSH</sequence>
<keyword evidence="4" id="KW-1185">Reference proteome</keyword>
<keyword evidence="1" id="KW-0472">Membrane</keyword>
<evidence type="ECO:0000256" key="1">
    <source>
        <dbReference type="SAM" id="Phobius"/>
    </source>
</evidence>
<keyword evidence="1" id="KW-1133">Transmembrane helix</keyword>
<keyword evidence="2" id="KW-0732">Signal</keyword>
<feature type="chain" id="PRO_5043551789" evidence="2">
    <location>
        <begin position="19"/>
        <end position="137"/>
    </location>
</feature>
<evidence type="ECO:0000313" key="4">
    <source>
        <dbReference type="Proteomes" id="UP000823561"/>
    </source>
</evidence>
<name>A0AAV6FRE9_9TELE</name>
<gene>
    <name evidence="3" type="ORF">AALO_G00240620</name>
</gene>
<accession>A0AAV6FRE9</accession>
<dbReference type="EMBL" id="JADWDJ010000019">
    <property type="protein sequence ID" value="KAG5265290.1"/>
    <property type="molecule type" value="Genomic_DNA"/>
</dbReference>
<feature type="transmembrane region" description="Helical" evidence="1">
    <location>
        <begin position="36"/>
        <end position="60"/>
    </location>
</feature>
<comment type="caution">
    <text evidence="3">The sequence shown here is derived from an EMBL/GenBank/DDBJ whole genome shotgun (WGS) entry which is preliminary data.</text>
</comment>
<keyword evidence="1" id="KW-0812">Transmembrane</keyword>
<organism evidence="3 4">
    <name type="scientific">Alosa alosa</name>
    <name type="common">allis shad</name>
    <dbReference type="NCBI Taxonomy" id="278164"/>
    <lineage>
        <taxon>Eukaryota</taxon>
        <taxon>Metazoa</taxon>
        <taxon>Chordata</taxon>
        <taxon>Craniata</taxon>
        <taxon>Vertebrata</taxon>
        <taxon>Euteleostomi</taxon>
        <taxon>Actinopterygii</taxon>
        <taxon>Neopterygii</taxon>
        <taxon>Teleostei</taxon>
        <taxon>Clupei</taxon>
        <taxon>Clupeiformes</taxon>
        <taxon>Clupeoidei</taxon>
        <taxon>Clupeidae</taxon>
        <taxon>Alosa</taxon>
    </lineage>
</organism>
<proteinExistence type="predicted"/>
<feature type="signal peptide" evidence="2">
    <location>
        <begin position="1"/>
        <end position="18"/>
    </location>
</feature>